<keyword evidence="1" id="KW-0472">Membrane</keyword>
<keyword evidence="4" id="KW-1185">Reference proteome</keyword>
<sequence length="346" mass="39349">MKFSKLLRGSLLPLVVILIAALGYFVYYNTYFGLDLTRRVQSRAEEVVQSTYFMCQVTDRLLQKRSITLLADIEDALDMFGRPSLGPGRKNWEARSPEGGRTRSLSLAPLRLYHQSGETRDLDALVNLVVRRTGGEVSILQMLNERGDLVNVYCTLDDVRDSRQVTELIPLQMPGGQPDVFMDPLLRGETVLRPEHSHGRLYFSIYFPLREGRRTVAVLVVRVIDPNLDRLRENLLQLQLGRTGYVFALKATGAQRGHYVISSGGLRDGEDIWRATDAAGRPIIRSLISQALNLNPQQKRISVPIAYERYPWRNPGETHARHKTSAITYFEPWDWAIGAGYYEDEL</sequence>
<keyword evidence="1" id="KW-0812">Transmembrane</keyword>
<feature type="domain" description="Cache 3/Cache 2 fusion" evidence="2">
    <location>
        <begin position="37"/>
        <end position="345"/>
    </location>
</feature>
<proteinExistence type="predicted"/>
<gene>
    <name evidence="3" type="ORF">L9S41_03635</name>
</gene>
<dbReference type="InterPro" id="IPR033462">
    <property type="entry name" value="Cache_3-Cache_2"/>
</dbReference>
<keyword evidence="1" id="KW-1133">Transmembrane helix</keyword>
<reference evidence="3" key="1">
    <citation type="journal article" date="2022" name="Environ. Microbiol.">
        <title>Geoalkalibacter halelectricus SAP #1 sp. nov. possessing extracellular electron transfer and mineral#reducing capabilities from a haloalkaline environment.</title>
        <authorList>
            <person name="Yadav S."/>
            <person name="Singh R."/>
            <person name="Sundharam S.S."/>
            <person name="Chaudhary S."/>
            <person name="Krishnamurthi S."/>
            <person name="Patil S.A."/>
        </authorList>
    </citation>
    <scope>NUCLEOTIDE SEQUENCE</scope>
    <source>
        <strain evidence="3">SAP-1</strain>
    </source>
</reference>
<dbReference type="Pfam" id="PF17201">
    <property type="entry name" value="Cache_3-Cache_2"/>
    <property type="match status" value="1"/>
</dbReference>
<accession>A0ABY5ZRC2</accession>
<evidence type="ECO:0000259" key="2">
    <source>
        <dbReference type="Pfam" id="PF17201"/>
    </source>
</evidence>
<protein>
    <submittedName>
        <fullName evidence="3">Cache 3/Cache 2 fusion domain-containing protein</fullName>
    </submittedName>
</protein>
<dbReference type="RefSeq" id="WP_260748853.1">
    <property type="nucleotide sequence ID" value="NZ_CP092109.1"/>
</dbReference>
<feature type="transmembrane region" description="Helical" evidence="1">
    <location>
        <begin position="12"/>
        <end position="34"/>
    </location>
</feature>
<name>A0ABY5ZRC2_9BACT</name>
<dbReference type="EMBL" id="CP092109">
    <property type="protein sequence ID" value="UWZ80497.1"/>
    <property type="molecule type" value="Genomic_DNA"/>
</dbReference>
<dbReference type="Proteomes" id="UP001060414">
    <property type="component" value="Chromosome"/>
</dbReference>
<evidence type="ECO:0000313" key="3">
    <source>
        <dbReference type="EMBL" id="UWZ80497.1"/>
    </source>
</evidence>
<evidence type="ECO:0000256" key="1">
    <source>
        <dbReference type="SAM" id="Phobius"/>
    </source>
</evidence>
<organism evidence="3 4">
    <name type="scientific">Geoalkalibacter halelectricus</name>
    <dbReference type="NCBI Taxonomy" id="2847045"/>
    <lineage>
        <taxon>Bacteria</taxon>
        <taxon>Pseudomonadati</taxon>
        <taxon>Thermodesulfobacteriota</taxon>
        <taxon>Desulfuromonadia</taxon>
        <taxon>Desulfuromonadales</taxon>
        <taxon>Geoalkalibacteraceae</taxon>
        <taxon>Geoalkalibacter</taxon>
    </lineage>
</organism>
<dbReference type="Gene3D" id="3.30.450.20">
    <property type="entry name" value="PAS domain"/>
    <property type="match status" value="1"/>
</dbReference>
<evidence type="ECO:0000313" key="4">
    <source>
        <dbReference type="Proteomes" id="UP001060414"/>
    </source>
</evidence>